<evidence type="ECO:0000313" key="7">
    <source>
        <dbReference type="Proteomes" id="UP000199496"/>
    </source>
</evidence>
<dbReference type="Proteomes" id="UP000199496">
    <property type="component" value="Unassembled WGS sequence"/>
</dbReference>
<keyword evidence="7" id="KW-1185">Reference proteome</keyword>
<accession>A0A1H9DY58</accession>
<keyword evidence="4 5" id="KW-0975">Bacterial flagellum</keyword>
<dbReference type="Pfam" id="PF02049">
    <property type="entry name" value="FliE"/>
    <property type="match status" value="1"/>
</dbReference>
<proteinExistence type="inferred from homology"/>
<evidence type="ECO:0000256" key="1">
    <source>
        <dbReference type="ARBA" id="ARBA00004117"/>
    </source>
</evidence>
<dbReference type="STRING" id="867345.SAMN05421693_11943"/>
<dbReference type="GO" id="GO:0005198">
    <property type="term" value="F:structural molecule activity"/>
    <property type="evidence" value="ECO:0007669"/>
    <property type="project" value="UniProtKB-UniRule"/>
</dbReference>
<evidence type="ECO:0000256" key="5">
    <source>
        <dbReference type="HAMAP-Rule" id="MF_00724"/>
    </source>
</evidence>
<name>A0A1H9DY58_9GAMM</name>
<sequence length="107" mass="11592">MSDMQINQVLQQMRVLAASAGLEGPKVTATTPVQPNFAAALKQSLDKVNGAQQKGNHLSTRFEMGDPDVDLAQVMIATQKASVSFEAATQVRNRLVSAYQDIMNMQV</sequence>
<dbReference type="RefSeq" id="WP_090207603.1">
    <property type="nucleotide sequence ID" value="NZ_FOFO01000019.1"/>
</dbReference>
<dbReference type="PRINTS" id="PR01006">
    <property type="entry name" value="FLGHOOKFLIE"/>
</dbReference>
<keyword evidence="6" id="KW-0282">Flagellum</keyword>
<dbReference type="GO" id="GO:0003774">
    <property type="term" value="F:cytoskeletal motor activity"/>
    <property type="evidence" value="ECO:0007669"/>
    <property type="project" value="InterPro"/>
</dbReference>
<dbReference type="GO" id="GO:0009425">
    <property type="term" value="C:bacterial-type flagellum basal body"/>
    <property type="evidence" value="ECO:0007669"/>
    <property type="project" value="UniProtKB-SubCell"/>
</dbReference>
<keyword evidence="6" id="KW-0969">Cilium</keyword>
<protein>
    <recommendedName>
        <fullName evidence="3 5">Flagellar hook-basal body complex protein FliE</fullName>
    </recommendedName>
</protein>
<comment type="similarity">
    <text evidence="2 5">Belongs to the FliE family.</text>
</comment>
<gene>
    <name evidence="5" type="primary">fliE</name>
    <name evidence="6" type="ORF">SAMN05421693_11943</name>
</gene>
<evidence type="ECO:0000256" key="3">
    <source>
        <dbReference type="ARBA" id="ARBA00018024"/>
    </source>
</evidence>
<evidence type="ECO:0000313" key="6">
    <source>
        <dbReference type="EMBL" id="SEQ18391.1"/>
    </source>
</evidence>
<dbReference type="PANTHER" id="PTHR34653:SF1">
    <property type="entry name" value="FLAGELLAR HOOK-BASAL BODY COMPLEX PROTEIN FLIE"/>
    <property type="match status" value="1"/>
</dbReference>
<evidence type="ECO:0000256" key="2">
    <source>
        <dbReference type="ARBA" id="ARBA00009272"/>
    </source>
</evidence>
<dbReference type="AlphaFoldDB" id="A0A1H9DY58"/>
<keyword evidence="6" id="KW-0966">Cell projection</keyword>
<dbReference type="PANTHER" id="PTHR34653">
    <property type="match status" value="1"/>
</dbReference>
<comment type="subcellular location">
    <subcellularLocation>
        <location evidence="1 5">Bacterial flagellum basal body</location>
    </subcellularLocation>
</comment>
<dbReference type="InterPro" id="IPR001624">
    <property type="entry name" value="FliE"/>
</dbReference>
<organism evidence="6 7">
    <name type="scientific">Ectothiorhodospira magna</name>
    <dbReference type="NCBI Taxonomy" id="867345"/>
    <lineage>
        <taxon>Bacteria</taxon>
        <taxon>Pseudomonadati</taxon>
        <taxon>Pseudomonadota</taxon>
        <taxon>Gammaproteobacteria</taxon>
        <taxon>Chromatiales</taxon>
        <taxon>Ectothiorhodospiraceae</taxon>
        <taxon>Ectothiorhodospira</taxon>
    </lineage>
</organism>
<evidence type="ECO:0000256" key="4">
    <source>
        <dbReference type="ARBA" id="ARBA00023143"/>
    </source>
</evidence>
<reference evidence="6 7" key="1">
    <citation type="submission" date="2016-10" db="EMBL/GenBank/DDBJ databases">
        <authorList>
            <person name="de Groot N.N."/>
        </authorList>
    </citation>
    <scope>NUCLEOTIDE SEQUENCE [LARGE SCALE GENOMIC DNA]</scope>
    <source>
        <strain evidence="6 7">B7-7</strain>
    </source>
</reference>
<dbReference type="OrthoDB" id="8909229at2"/>
<dbReference type="EMBL" id="FOFO01000019">
    <property type="protein sequence ID" value="SEQ18391.1"/>
    <property type="molecule type" value="Genomic_DNA"/>
</dbReference>
<dbReference type="GO" id="GO:0071973">
    <property type="term" value="P:bacterial-type flagellum-dependent cell motility"/>
    <property type="evidence" value="ECO:0007669"/>
    <property type="project" value="InterPro"/>
</dbReference>
<dbReference type="NCBIfam" id="TIGR00205">
    <property type="entry name" value="fliE"/>
    <property type="match status" value="1"/>
</dbReference>
<dbReference type="HAMAP" id="MF_00724">
    <property type="entry name" value="FliE"/>
    <property type="match status" value="1"/>
</dbReference>